<dbReference type="InterPro" id="IPR000477">
    <property type="entry name" value="RT_dom"/>
</dbReference>
<evidence type="ECO:0000256" key="2">
    <source>
        <dbReference type="SAM" id="MobiDB-lite"/>
    </source>
</evidence>
<feature type="region of interest" description="Disordered" evidence="2">
    <location>
        <begin position="1"/>
        <end position="23"/>
    </location>
</feature>
<dbReference type="Pfam" id="PF14111">
    <property type="entry name" value="DUF4283"/>
    <property type="match status" value="1"/>
</dbReference>
<keyword evidence="1" id="KW-0863">Zinc-finger</keyword>
<dbReference type="GO" id="GO:0004523">
    <property type="term" value="F:RNA-DNA hybrid ribonuclease activity"/>
    <property type="evidence" value="ECO:0007669"/>
    <property type="project" value="InterPro"/>
</dbReference>
<dbReference type="Pfam" id="PF13966">
    <property type="entry name" value="zf-RVT"/>
    <property type="match status" value="1"/>
</dbReference>
<dbReference type="SUPFAM" id="SSF56672">
    <property type="entry name" value="DNA/RNA polymerases"/>
    <property type="match status" value="1"/>
</dbReference>
<dbReference type="InterPro" id="IPR002156">
    <property type="entry name" value="RNaseH_domain"/>
</dbReference>
<evidence type="ECO:0000259" key="4">
    <source>
        <dbReference type="PROSITE" id="PS50878"/>
    </source>
</evidence>
<dbReference type="GO" id="GO:0003676">
    <property type="term" value="F:nucleic acid binding"/>
    <property type="evidence" value="ECO:0007669"/>
    <property type="project" value="InterPro"/>
</dbReference>
<dbReference type="PANTHER" id="PTHR33116:SF70">
    <property type="entry name" value="NON-LTR RETROELEMENT REVERSE TRANSCRIPTASE-LIKE PROTEIN"/>
    <property type="match status" value="1"/>
</dbReference>
<feature type="region of interest" description="Disordered" evidence="2">
    <location>
        <begin position="391"/>
        <end position="419"/>
    </location>
</feature>
<dbReference type="InterPro" id="IPR012337">
    <property type="entry name" value="RNaseH-like_sf"/>
</dbReference>
<dbReference type="Gene3D" id="3.60.10.10">
    <property type="entry name" value="Endonuclease/exonuclease/phosphatase"/>
    <property type="match status" value="1"/>
</dbReference>
<dbReference type="InterPro" id="IPR025558">
    <property type="entry name" value="DUF4283"/>
</dbReference>
<dbReference type="Pfam" id="PF13456">
    <property type="entry name" value="RVT_3"/>
    <property type="match status" value="1"/>
</dbReference>
<evidence type="ECO:0000313" key="6">
    <source>
        <dbReference type="Proteomes" id="UP001054252"/>
    </source>
</evidence>
<feature type="domain" description="Reverse transcriptase" evidence="4">
    <location>
        <begin position="1057"/>
        <end position="1338"/>
    </location>
</feature>
<organism evidence="5 6">
    <name type="scientific">Rubroshorea leprosula</name>
    <dbReference type="NCBI Taxonomy" id="152421"/>
    <lineage>
        <taxon>Eukaryota</taxon>
        <taxon>Viridiplantae</taxon>
        <taxon>Streptophyta</taxon>
        <taxon>Embryophyta</taxon>
        <taxon>Tracheophyta</taxon>
        <taxon>Spermatophyta</taxon>
        <taxon>Magnoliopsida</taxon>
        <taxon>eudicotyledons</taxon>
        <taxon>Gunneridae</taxon>
        <taxon>Pentapetalae</taxon>
        <taxon>rosids</taxon>
        <taxon>malvids</taxon>
        <taxon>Malvales</taxon>
        <taxon>Dipterocarpaceae</taxon>
        <taxon>Rubroshorea</taxon>
    </lineage>
</organism>
<comment type="caution">
    <text evidence="5">The sequence shown here is derived from an EMBL/GenBank/DDBJ whole genome shotgun (WGS) entry which is preliminary data.</text>
</comment>
<dbReference type="InterPro" id="IPR026960">
    <property type="entry name" value="RVT-Znf"/>
</dbReference>
<feature type="compositionally biased region" description="Low complexity" evidence="2">
    <location>
        <begin position="13"/>
        <end position="23"/>
    </location>
</feature>
<feature type="region of interest" description="Disordered" evidence="2">
    <location>
        <begin position="544"/>
        <end position="565"/>
    </location>
</feature>
<dbReference type="EMBL" id="BPVZ01000021">
    <property type="protein sequence ID" value="GKV04415.1"/>
    <property type="molecule type" value="Genomic_DNA"/>
</dbReference>
<reference evidence="5 6" key="1">
    <citation type="journal article" date="2021" name="Commun. Biol.">
        <title>The genome of Shorea leprosula (Dipterocarpaceae) highlights the ecological relevance of drought in aseasonal tropical rainforests.</title>
        <authorList>
            <person name="Ng K.K.S."/>
            <person name="Kobayashi M.J."/>
            <person name="Fawcett J.A."/>
            <person name="Hatakeyama M."/>
            <person name="Paape T."/>
            <person name="Ng C.H."/>
            <person name="Ang C.C."/>
            <person name="Tnah L.H."/>
            <person name="Lee C.T."/>
            <person name="Nishiyama T."/>
            <person name="Sese J."/>
            <person name="O'Brien M.J."/>
            <person name="Copetti D."/>
            <person name="Mohd Noor M.I."/>
            <person name="Ong R.C."/>
            <person name="Putra M."/>
            <person name="Sireger I.Z."/>
            <person name="Indrioko S."/>
            <person name="Kosugi Y."/>
            <person name="Izuno A."/>
            <person name="Isagi Y."/>
            <person name="Lee S.L."/>
            <person name="Shimizu K.K."/>
        </authorList>
    </citation>
    <scope>NUCLEOTIDE SEQUENCE [LARGE SCALE GENOMIC DNA]</scope>
    <source>
        <strain evidence="5">214</strain>
    </source>
</reference>
<dbReference type="Gene3D" id="3.30.420.10">
    <property type="entry name" value="Ribonuclease H-like superfamily/Ribonuclease H"/>
    <property type="match status" value="1"/>
</dbReference>
<protein>
    <recommendedName>
        <fullName evidence="7">Reverse transcriptase</fullName>
    </recommendedName>
</protein>
<feature type="compositionally biased region" description="Basic and acidic residues" evidence="2">
    <location>
        <begin position="397"/>
        <end position="415"/>
    </location>
</feature>
<dbReference type="SUPFAM" id="SSF53098">
    <property type="entry name" value="Ribonuclease H-like"/>
    <property type="match status" value="1"/>
</dbReference>
<dbReference type="InterPro" id="IPR036397">
    <property type="entry name" value="RNaseH_sf"/>
</dbReference>
<feature type="compositionally biased region" description="Pro residues" evidence="2">
    <location>
        <begin position="1"/>
        <end position="12"/>
    </location>
</feature>
<dbReference type="GO" id="GO:0008270">
    <property type="term" value="F:zinc ion binding"/>
    <property type="evidence" value="ECO:0007669"/>
    <property type="project" value="UniProtKB-KW"/>
</dbReference>
<dbReference type="SUPFAM" id="SSF56219">
    <property type="entry name" value="DNase I-like"/>
    <property type="match status" value="1"/>
</dbReference>
<keyword evidence="6" id="KW-1185">Reference proteome</keyword>
<dbReference type="InterPro" id="IPR044730">
    <property type="entry name" value="RNase_H-like_dom_plant"/>
</dbReference>
<gene>
    <name evidence="5" type="ORF">SLEP1_g16570</name>
</gene>
<evidence type="ECO:0000259" key="3">
    <source>
        <dbReference type="PROSITE" id="PS50158"/>
    </source>
</evidence>
<proteinExistence type="predicted"/>
<dbReference type="InterPro" id="IPR043502">
    <property type="entry name" value="DNA/RNA_pol_sf"/>
</dbReference>
<dbReference type="PROSITE" id="PS50878">
    <property type="entry name" value="RT_POL"/>
    <property type="match status" value="1"/>
</dbReference>
<dbReference type="InterPro" id="IPR036691">
    <property type="entry name" value="Endo/exonu/phosph_ase_sf"/>
</dbReference>
<evidence type="ECO:0000313" key="5">
    <source>
        <dbReference type="EMBL" id="GKV04415.1"/>
    </source>
</evidence>
<dbReference type="Pfam" id="PF00078">
    <property type="entry name" value="RVT_1"/>
    <property type="match status" value="1"/>
</dbReference>
<evidence type="ECO:0000256" key="1">
    <source>
        <dbReference type="PROSITE-ProRule" id="PRU00047"/>
    </source>
</evidence>
<name>A0AAV5J0J8_9ROSI</name>
<dbReference type="CDD" id="cd06222">
    <property type="entry name" value="RNase_H_like"/>
    <property type="match status" value="1"/>
</dbReference>
<accession>A0AAV5J0J8</accession>
<sequence>MTVPSPPDPPPLANDSSPPTPLSLLESALHAQSNPPLPIGAIPAVSLDEENLSPVPKPKSFRDTLMDGDASQSPPLITLEELIAAEAAMDMTIPMAEDGTSLGVAKIPKVRIPKEIWQRLCTPFKNAAIIKLLGKSVHFHVLRARLLKEWHTEHEYDFIDIGLGYYIIKFGSPEDRMKVLTGGPYRIFDHYLTVQPWDPSFQPASAKAPKTAVWVKLHGVPTMCYHEAMVLYLARKLGNPLKVDNLTLLATKGKFARVCVEVDLSQRLPSTVDLDLEDLPQSLILVEYEGLHKICFHCGEYGHKEDSCCLKNPIPVDDKEGGVSATIAGGGGLAKTIVALSQTLKPKTTKNDMVYGPWMIATRKPRRHTQSRVMVSDTNPVSTLRLEKVQRNNARIGADKNKQGKELRGKSHDQQDSSNRFAIISDIMEENTELLGKEDLHVVKQLVTPVKVEKLQTPNVVVENNSALESIPLSQPVLPGPSTVVLSQPVKATKLQAKQSKAKAQKTKSKPLRPISKIAKSSSSKPIETMSVGKKHTVANLEWQPRENGHPASPIPLTSPLPTTYQMNSSQQVMDGEVNQSTHQQMSINQVLRPPDDSKALVGYDHNSSAQLVAETKSNSQDDSMTFMTRLGYDKQFQVTSQGMAGGLWLFWKSKSTLLQVLSASHQDIHCMIGSRASKWFLTLVYIQPHSLMKEEFWSHMQTKATSLSGSWVVMGDMNDVISMEEVTPRSHNVFLRSQAFRARLDDCGLFSKDALGCHFTWARRHNDRTILRERLDRAVMNLKALEEFPAAKLINLPRICSDHHPILLNVQPNSVIRRPRGPPRFEAAWLTKDEFGAVFANAWNSNNDSLFQAIEETRKACFTWGKESFGDIFKQKRLLRARLIGIQNSRIYQFSSFLQKLESELLEEYHKILLAEELFWCQKSRVEWIHSGDRNTSFYHTSTIVRRSRNMVSTLKIADTWVTDDTQLRTHVRSFFQELFTARNTQQMANPYLTFQPRMEDDAHELVLQSATLDEVKQALFSMKGLKSPGPDGLQAIFLQRQWDVVSGTLLNFVNSALANGSFEPSLLQAHIVLIPKGDAPDEIQKFRPITLLNVAYKVLSKVIVNRLRPYLQELIGPFQNSFLAGRSTTDNIVLTQEAVHSIRRLKGRKGASILKIDLHKAFDSVSWSFLETTLLDFNLPTTLVKLIMFCVTSVKLSVLWNGEPLPYFEPQRGLRQGDPLSPYLFIIIMEKLSHMILSRVQSHSWKPIRIARGGLALSHLFFADDLMLFYEASHSQLSMVMNCLQEFASYSGLEINLTKSKLFVSPNIQDAVARSLSNSCGIPLTSNLGTYLGVPIIHGRNSAAQYKYILEKIQHKLVNWKQNTLSLAGRRILIQSVTSAIPAYTMQTVLLPQSICNAIDKINRNFLWGTESGDSRPHLVSWDVVCRSRDQGGLGLRAARDNNRALIAKLGWRVLTGDEAPWCKAMRQKYLRFSKFLTTELGSGASASWRSILKCRDVLQIGLQWRVGLGNSINFWKDQWTSSSPLSKFIVGPVFNESLTMPVSSVITNSMNWNQELLATFLPEAQSAFHQILLQKEPIPLQDQCWKWVWKLRCSERVRMFVWLLLRNRVLTNAVRYERHLAASSTCPRCGGESETALHLLRDCPFAIQVWTMLGLGDHVFFQLSWQQWIRCGSQKVSKVCTRDMSYDVLFLSAVWELWKCRNRLVFKGEHLPAATLCDAICAYAQDTYRAMACNIFVKSQAPRWISWQPPVPPFYKLNTDGSRLQETGLASAGGVVRDHLGAFIQGFSMNIGLGSIFLAELWGCREGLILCRSRGLKHLVVEMDSSSAVQVINGLKKHDSLAAVLVSDIRRLRVEFDSIIFQHTLREGNSTADFLAGIGHNLPVGTMVYDSPPPGLNFFLERDMMGVAFLRH</sequence>
<dbReference type="PROSITE" id="PS50158">
    <property type="entry name" value="ZF_CCHC"/>
    <property type="match status" value="1"/>
</dbReference>
<dbReference type="PANTHER" id="PTHR33116">
    <property type="entry name" value="REVERSE TRANSCRIPTASE ZINC-BINDING DOMAIN-CONTAINING PROTEIN-RELATED-RELATED"/>
    <property type="match status" value="1"/>
</dbReference>
<feature type="domain" description="CCHC-type" evidence="3">
    <location>
        <begin position="295"/>
        <end position="308"/>
    </location>
</feature>
<dbReference type="InterPro" id="IPR001878">
    <property type="entry name" value="Znf_CCHC"/>
</dbReference>
<evidence type="ECO:0008006" key="7">
    <source>
        <dbReference type="Google" id="ProtNLM"/>
    </source>
</evidence>
<dbReference type="Proteomes" id="UP001054252">
    <property type="component" value="Unassembled WGS sequence"/>
</dbReference>
<dbReference type="CDD" id="cd01650">
    <property type="entry name" value="RT_nLTR_like"/>
    <property type="match status" value="1"/>
</dbReference>
<keyword evidence="1" id="KW-0862">Zinc</keyword>
<keyword evidence="1" id="KW-0479">Metal-binding</keyword>